<sequence>MHKQLLMVKGLRIALIGCAPRDEKALLLQFQRLGIHGDSFSDYETAIFDVPYDCMIFDSDNRDLINVKTHNTWPTLSKIALMGMETPSRIAWVIEQGVNAFLRKPVKAEGILSTVILARHHFRSQTELNDKLEQHQRRHQLRRFLLSAQMLLIREFDYSENDSYELLRRLATNQQKSVEEFCVTFLSNPEKWRKYIK</sequence>
<gene>
    <name evidence="2" type="ORF">NG99_14500</name>
</gene>
<dbReference type="Pfam" id="PF21332">
    <property type="entry name" value="AmiR_N"/>
    <property type="match status" value="1"/>
</dbReference>
<dbReference type="InterPro" id="IPR049021">
    <property type="entry name" value="AmiR_N"/>
</dbReference>
<dbReference type="OrthoDB" id="7366028at2"/>
<feature type="domain" description="ANTAR" evidence="1">
    <location>
        <begin position="125"/>
        <end position="186"/>
    </location>
</feature>
<protein>
    <recommendedName>
        <fullName evidence="1">ANTAR domain-containing protein</fullName>
    </recommendedName>
</protein>
<evidence type="ECO:0000259" key="1">
    <source>
        <dbReference type="PROSITE" id="PS50921"/>
    </source>
</evidence>
<proteinExistence type="predicted"/>
<reference evidence="2 3" key="1">
    <citation type="submission" date="2014-10" db="EMBL/GenBank/DDBJ databases">
        <title>Genome sequence of Erwinia typographi M043b.</title>
        <authorList>
            <person name="Chan K.-G."/>
            <person name="Tan W.-S."/>
        </authorList>
    </citation>
    <scope>NUCLEOTIDE SEQUENCE [LARGE SCALE GENOMIC DNA]</scope>
    <source>
        <strain evidence="2 3">M043b</strain>
    </source>
</reference>
<dbReference type="InterPro" id="IPR011006">
    <property type="entry name" value="CheY-like_superfamily"/>
</dbReference>
<keyword evidence="3" id="KW-1185">Reference proteome</keyword>
<accession>A0A0A3YZF2</accession>
<dbReference type="AlphaFoldDB" id="A0A0A3YZF2"/>
<dbReference type="Proteomes" id="UP000030351">
    <property type="component" value="Unassembled WGS sequence"/>
</dbReference>
<dbReference type="eggNOG" id="COG3707">
    <property type="taxonomic scope" value="Bacteria"/>
</dbReference>
<name>A0A0A3YZF2_9GAMM</name>
<comment type="caution">
    <text evidence="2">The sequence shown here is derived from an EMBL/GenBank/DDBJ whole genome shotgun (WGS) entry which is preliminary data.</text>
</comment>
<dbReference type="Gene3D" id="3.40.50.2300">
    <property type="match status" value="1"/>
</dbReference>
<dbReference type="SUPFAM" id="SSF52172">
    <property type="entry name" value="CheY-like"/>
    <property type="match status" value="1"/>
</dbReference>
<dbReference type="STRING" id="371042.NG99_14500"/>
<dbReference type="PROSITE" id="PS50921">
    <property type="entry name" value="ANTAR"/>
    <property type="match status" value="1"/>
</dbReference>
<dbReference type="InterPro" id="IPR005561">
    <property type="entry name" value="ANTAR"/>
</dbReference>
<dbReference type="EMBL" id="JRUQ01000041">
    <property type="protein sequence ID" value="KGT92222.1"/>
    <property type="molecule type" value="Genomic_DNA"/>
</dbReference>
<dbReference type="RefSeq" id="WP_034894225.1">
    <property type="nucleotide sequence ID" value="NZ_JRUQ01000041.1"/>
</dbReference>
<organism evidence="2 3">
    <name type="scientific">Erwinia typographi</name>
    <dbReference type="NCBI Taxonomy" id="371042"/>
    <lineage>
        <taxon>Bacteria</taxon>
        <taxon>Pseudomonadati</taxon>
        <taxon>Pseudomonadota</taxon>
        <taxon>Gammaproteobacteria</taxon>
        <taxon>Enterobacterales</taxon>
        <taxon>Erwiniaceae</taxon>
        <taxon>Erwinia</taxon>
    </lineage>
</organism>
<evidence type="ECO:0000313" key="3">
    <source>
        <dbReference type="Proteomes" id="UP000030351"/>
    </source>
</evidence>
<dbReference type="GO" id="GO:0003723">
    <property type="term" value="F:RNA binding"/>
    <property type="evidence" value="ECO:0007669"/>
    <property type="project" value="InterPro"/>
</dbReference>
<evidence type="ECO:0000313" key="2">
    <source>
        <dbReference type="EMBL" id="KGT92222.1"/>
    </source>
</evidence>